<dbReference type="InterPro" id="IPR018971">
    <property type="entry name" value="DUF1997"/>
</dbReference>
<dbReference type="AlphaFoldDB" id="A0A8K1ZWW4"/>
<dbReference type="RefSeq" id="WP_238717957.1">
    <property type="nucleotide sequence ID" value="NZ_WVIC01000005.1"/>
</dbReference>
<accession>A0A8K1ZWW4</accession>
<dbReference type="Gene3D" id="3.30.530.20">
    <property type="match status" value="1"/>
</dbReference>
<protein>
    <submittedName>
        <fullName evidence="1">DUF1997 domain-containing protein</fullName>
    </submittedName>
</protein>
<reference evidence="1" key="1">
    <citation type="submission" date="2019-12" db="EMBL/GenBank/DDBJ databases">
        <title>High-Quality draft genome sequences of three cyanobacteria isolated from the limestone walls of the Old Cathedral of Coimbra.</title>
        <authorList>
            <person name="Tiago I."/>
            <person name="Soares F."/>
            <person name="Portugal A."/>
        </authorList>
    </citation>
    <scope>NUCLEOTIDE SEQUENCE [LARGE SCALE GENOMIC DNA]</scope>
    <source>
        <strain evidence="1">C</strain>
    </source>
</reference>
<dbReference type="InterPro" id="IPR023393">
    <property type="entry name" value="START-like_dom_sf"/>
</dbReference>
<evidence type="ECO:0000313" key="2">
    <source>
        <dbReference type="Proteomes" id="UP000607397"/>
    </source>
</evidence>
<name>A0A8K1ZWW4_9CYAN</name>
<dbReference type="Proteomes" id="UP000607397">
    <property type="component" value="Unassembled WGS sequence"/>
</dbReference>
<proteinExistence type="predicted"/>
<organism evidence="1 2">
    <name type="scientific">Petrachloros mirabilis ULC683</name>
    <dbReference type="NCBI Taxonomy" id="2781853"/>
    <lineage>
        <taxon>Bacteria</taxon>
        <taxon>Bacillati</taxon>
        <taxon>Cyanobacteriota</taxon>
        <taxon>Cyanophyceae</taxon>
        <taxon>Synechococcales</taxon>
        <taxon>Petrachlorosaceae</taxon>
        <taxon>Petrachloros</taxon>
        <taxon>Petrachloros mirabilis</taxon>
    </lineage>
</organism>
<gene>
    <name evidence="1" type="ORF">GS597_03610</name>
</gene>
<sequence>MHSQFAPGNSDALLMAIAEAPTAPERGAIRGEVIPFPTAQDAAAEPGLTHFQSHFVGTMALQGDVQTVMNYLDAHRGWFCRCAHPMQVEPVETHGYILTIGHFGAHGFEVEPKIGLRLLPQEAGIYRIETIPVVSELSQVYEVDFQAELQLLQSALATGTAGEDSLTQVEWQLDLTVAIQFPRFIHRLPKSLIQGTGDALLARIVRQVSRRLTARVQDDFHQTLGITPLQGRRRRVAAVLSPFNKPVEP</sequence>
<evidence type="ECO:0000313" key="1">
    <source>
        <dbReference type="EMBL" id="NCJ05608.1"/>
    </source>
</evidence>
<dbReference type="EMBL" id="WVIC01000005">
    <property type="protein sequence ID" value="NCJ05608.1"/>
    <property type="molecule type" value="Genomic_DNA"/>
</dbReference>
<dbReference type="Pfam" id="PF09366">
    <property type="entry name" value="DUF1997"/>
    <property type="match status" value="1"/>
</dbReference>
<comment type="caution">
    <text evidence="1">The sequence shown here is derived from an EMBL/GenBank/DDBJ whole genome shotgun (WGS) entry which is preliminary data.</text>
</comment>
<keyword evidence="2" id="KW-1185">Reference proteome</keyword>